<keyword evidence="7 10" id="KW-0067">ATP-binding</keyword>
<dbReference type="Pfam" id="PF03727">
    <property type="entry name" value="Hexokinase_2"/>
    <property type="match status" value="1"/>
</dbReference>
<evidence type="ECO:0000256" key="8">
    <source>
        <dbReference type="ARBA" id="ARBA00044613"/>
    </source>
</evidence>
<protein>
    <recommendedName>
        <fullName evidence="10">Phosphotransferase</fullName>
        <ecNumber evidence="10">2.7.1.-</ecNumber>
    </recommendedName>
</protein>
<dbReference type="PANTHER" id="PTHR19443:SF54">
    <property type="entry name" value="PHOSPHOTRANSFERASE"/>
    <property type="match status" value="1"/>
</dbReference>
<proteinExistence type="inferred from homology"/>
<dbReference type="GO" id="GO:0004340">
    <property type="term" value="F:glucokinase activity"/>
    <property type="evidence" value="ECO:0007669"/>
    <property type="project" value="TreeGrafter"/>
</dbReference>
<evidence type="ECO:0000313" key="13">
    <source>
        <dbReference type="EMBL" id="CAD7643344.1"/>
    </source>
</evidence>
<keyword evidence="4 10" id="KW-0808">Transferase</keyword>
<dbReference type="GO" id="GO:0005739">
    <property type="term" value="C:mitochondrion"/>
    <property type="evidence" value="ECO:0007669"/>
    <property type="project" value="TreeGrafter"/>
</dbReference>
<dbReference type="SUPFAM" id="SSF53067">
    <property type="entry name" value="Actin-like ATPase domain"/>
    <property type="match status" value="2"/>
</dbReference>
<comment type="similarity">
    <text evidence="3 10">Belongs to the hexokinase family.</text>
</comment>
<comment type="catalytic activity">
    <reaction evidence="8">
        <text>a D-hexose + ATP = a D-hexose 6-phosphate + ADP + H(+)</text>
        <dbReference type="Rhea" id="RHEA:22740"/>
        <dbReference type="ChEBI" id="CHEBI:4194"/>
        <dbReference type="ChEBI" id="CHEBI:15378"/>
        <dbReference type="ChEBI" id="CHEBI:30616"/>
        <dbReference type="ChEBI" id="CHEBI:229467"/>
        <dbReference type="ChEBI" id="CHEBI:456216"/>
        <dbReference type="EC" id="2.7.1.1"/>
    </reaction>
    <physiologicalReaction direction="left-to-right" evidence="8">
        <dbReference type="Rhea" id="RHEA:22741"/>
    </physiologicalReaction>
</comment>
<organism evidence="13">
    <name type="scientific">Oppiella nova</name>
    <dbReference type="NCBI Taxonomy" id="334625"/>
    <lineage>
        <taxon>Eukaryota</taxon>
        <taxon>Metazoa</taxon>
        <taxon>Ecdysozoa</taxon>
        <taxon>Arthropoda</taxon>
        <taxon>Chelicerata</taxon>
        <taxon>Arachnida</taxon>
        <taxon>Acari</taxon>
        <taxon>Acariformes</taxon>
        <taxon>Sarcoptiformes</taxon>
        <taxon>Oribatida</taxon>
        <taxon>Brachypylina</taxon>
        <taxon>Oppioidea</taxon>
        <taxon>Oppiidae</taxon>
        <taxon>Oppiella</taxon>
    </lineage>
</organism>
<dbReference type="PRINTS" id="PR00475">
    <property type="entry name" value="HEXOKINASE"/>
</dbReference>
<name>A0A7R9LKG5_9ACAR</name>
<dbReference type="UniPathway" id="UPA00242"/>
<dbReference type="GO" id="GO:0005524">
    <property type="term" value="F:ATP binding"/>
    <property type="evidence" value="ECO:0007669"/>
    <property type="project" value="UniProtKB-UniRule"/>
</dbReference>
<feature type="domain" description="Hexokinase C-terminal" evidence="12">
    <location>
        <begin position="233"/>
        <end position="405"/>
    </location>
</feature>
<evidence type="ECO:0000256" key="4">
    <source>
        <dbReference type="ARBA" id="ARBA00022679"/>
    </source>
</evidence>
<sequence>MDSISDSLLLESSPYHNPVLRLSDQNKKHRVYELLKEIQDCQGFDSFEYLYKLLLYSDPDLRFGSSGRQKIYTLCKHWLFPDGTEEGDALSIDIGGTNLRVILVRLKPGAEPEFRVKHYDIEVQHRQGKAENLFNFMAACLEDFINNNPDIGDKRLPFGLTFSFVYDQKALDVGIVTQFTINTNLPDAVGRDAVQFMREAIARKNLKVDVMSICNDSTATLAYGMYLKPDTYIGFISGSGTNTCYLEDVNKIEKIDPLKTFGKRVDGVILNLENGVLGDDGSIDFVKTKWDLEMDAESLFPHIYGFEKLIGGAFIGELVRRSLLSLAESRLFLGGVITDGLKVKDSIKGPDVSSVESDKTDGSVTALLQRLGYTSAQITADDTEIVRYVCAIVGVRNAQLAAANLCRQQVAELFGYHSQRDSIKARFYLSYSQPMTEVERDPHL</sequence>
<dbReference type="EMBL" id="OC916160">
    <property type="protein sequence ID" value="CAD7643344.1"/>
    <property type="molecule type" value="Genomic_DNA"/>
</dbReference>
<dbReference type="Gene3D" id="3.40.367.20">
    <property type="match status" value="1"/>
</dbReference>
<evidence type="ECO:0000256" key="10">
    <source>
        <dbReference type="RuleBase" id="RU362007"/>
    </source>
</evidence>
<evidence type="ECO:0000256" key="1">
    <source>
        <dbReference type="ARBA" id="ARBA00004888"/>
    </source>
</evidence>
<evidence type="ECO:0000259" key="11">
    <source>
        <dbReference type="Pfam" id="PF00349"/>
    </source>
</evidence>
<comment type="pathway">
    <text evidence="2">Carbohydrate metabolism; hexose metabolism.</text>
</comment>
<dbReference type="Pfam" id="PF00349">
    <property type="entry name" value="Hexokinase_1"/>
    <property type="match status" value="1"/>
</dbReference>
<keyword evidence="6 10" id="KW-0418">Kinase</keyword>
<dbReference type="GO" id="GO:0005829">
    <property type="term" value="C:cytosol"/>
    <property type="evidence" value="ECO:0007669"/>
    <property type="project" value="TreeGrafter"/>
</dbReference>
<comment type="catalytic activity">
    <reaction evidence="9">
        <text>D-glucose + ATP = D-glucose 6-phosphate + ADP + H(+)</text>
        <dbReference type="Rhea" id="RHEA:17825"/>
        <dbReference type="ChEBI" id="CHEBI:4167"/>
        <dbReference type="ChEBI" id="CHEBI:15378"/>
        <dbReference type="ChEBI" id="CHEBI:30616"/>
        <dbReference type="ChEBI" id="CHEBI:61548"/>
        <dbReference type="ChEBI" id="CHEBI:456216"/>
        <dbReference type="EC" id="2.7.1.1"/>
    </reaction>
    <physiologicalReaction direction="left-to-right" evidence="9">
        <dbReference type="Rhea" id="RHEA:17826"/>
    </physiologicalReaction>
</comment>
<dbReference type="PANTHER" id="PTHR19443">
    <property type="entry name" value="HEXOKINASE"/>
    <property type="match status" value="1"/>
</dbReference>
<evidence type="ECO:0000313" key="14">
    <source>
        <dbReference type="Proteomes" id="UP000728032"/>
    </source>
</evidence>
<dbReference type="UniPathway" id="UPA00109">
    <property type="reaction ID" value="UER00180"/>
</dbReference>
<comment type="pathway">
    <text evidence="1">Carbohydrate degradation; glycolysis; D-glyceraldehyde 3-phosphate and glycerone phosphate from D-glucose: step 1/4.</text>
</comment>
<dbReference type="GO" id="GO:0006006">
    <property type="term" value="P:glucose metabolic process"/>
    <property type="evidence" value="ECO:0007669"/>
    <property type="project" value="TreeGrafter"/>
</dbReference>
<evidence type="ECO:0000256" key="9">
    <source>
        <dbReference type="ARBA" id="ARBA00048160"/>
    </source>
</evidence>
<dbReference type="InterPro" id="IPR043129">
    <property type="entry name" value="ATPase_NBD"/>
</dbReference>
<gene>
    <name evidence="13" type="ORF">ONB1V03_LOCUS4086</name>
</gene>
<dbReference type="AlphaFoldDB" id="A0A7R9LKG5"/>
<keyword evidence="14" id="KW-1185">Reference proteome</keyword>
<feature type="domain" description="Hexokinase N-terminal" evidence="11">
    <location>
        <begin position="80"/>
        <end position="226"/>
    </location>
</feature>
<evidence type="ECO:0000256" key="7">
    <source>
        <dbReference type="ARBA" id="ARBA00022840"/>
    </source>
</evidence>
<dbReference type="EC" id="2.7.1.-" evidence="10"/>
<evidence type="ECO:0000256" key="6">
    <source>
        <dbReference type="ARBA" id="ARBA00022777"/>
    </source>
</evidence>
<dbReference type="GO" id="GO:0006096">
    <property type="term" value="P:glycolytic process"/>
    <property type="evidence" value="ECO:0007669"/>
    <property type="project" value="UniProtKB-UniPathway"/>
</dbReference>
<dbReference type="GO" id="GO:0001678">
    <property type="term" value="P:intracellular glucose homeostasis"/>
    <property type="evidence" value="ECO:0007669"/>
    <property type="project" value="InterPro"/>
</dbReference>
<keyword evidence="5 10" id="KW-0547">Nucleotide-binding</keyword>
<evidence type="ECO:0000259" key="12">
    <source>
        <dbReference type="Pfam" id="PF03727"/>
    </source>
</evidence>
<dbReference type="EMBL" id="CAJPVJ010001335">
    <property type="protein sequence ID" value="CAG2164535.1"/>
    <property type="molecule type" value="Genomic_DNA"/>
</dbReference>
<dbReference type="InterPro" id="IPR022672">
    <property type="entry name" value="Hexokinase_N"/>
</dbReference>
<reference evidence="13" key="1">
    <citation type="submission" date="2020-11" db="EMBL/GenBank/DDBJ databases">
        <authorList>
            <person name="Tran Van P."/>
        </authorList>
    </citation>
    <scope>NUCLEOTIDE SEQUENCE</scope>
</reference>
<keyword evidence="10" id="KW-0324">Glycolysis</keyword>
<evidence type="ECO:0000256" key="2">
    <source>
        <dbReference type="ARBA" id="ARBA00005028"/>
    </source>
</evidence>
<dbReference type="Proteomes" id="UP000728032">
    <property type="component" value="Unassembled WGS sequence"/>
</dbReference>
<dbReference type="InterPro" id="IPR001312">
    <property type="entry name" value="Hexokinase"/>
</dbReference>
<evidence type="ECO:0000256" key="3">
    <source>
        <dbReference type="ARBA" id="ARBA00009225"/>
    </source>
</evidence>
<dbReference type="GO" id="GO:0008865">
    <property type="term" value="F:fructokinase activity"/>
    <property type="evidence" value="ECO:0007669"/>
    <property type="project" value="TreeGrafter"/>
</dbReference>
<dbReference type="PROSITE" id="PS51748">
    <property type="entry name" value="HEXOKINASE_2"/>
    <property type="match status" value="1"/>
</dbReference>
<accession>A0A7R9LKG5</accession>
<evidence type="ECO:0000256" key="5">
    <source>
        <dbReference type="ARBA" id="ARBA00022741"/>
    </source>
</evidence>
<dbReference type="OrthoDB" id="6492395at2759"/>
<dbReference type="InterPro" id="IPR022673">
    <property type="entry name" value="Hexokinase_C"/>
</dbReference>
<dbReference type="GO" id="GO:0005536">
    <property type="term" value="F:D-glucose binding"/>
    <property type="evidence" value="ECO:0007669"/>
    <property type="project" value="InterPro"/>
</dbReference>
<dbReference type="Gene3D" id="3.30.420.40">
    <property type="match status" value="1"/>
</dbReference>